<dbReference type="SUPFAM" id="SSF55904">
    <property type="entry name" value="Ornithine decarboxylase C-terminal domain"/>
    <property type="match status" value="1"/>
</dbReference>
<sequence>MSTIYDKLKDYSDSDYYGFHMPGHKRNLDMLKSTVPYKIDITEIEGFDDLHHAEGILKEAQIRAARIYHADETHFLINGSTVGILSAIAGVTKKGDTILVARNCHKSVYHAIYMNELNPVYLYPEFNHCAQLNTEVSVDDVREALDKYPSIRAVVIVSPTYDGVVSDVEAIAEAVHEKGIPLIVDEAHGAHFGFHPYFPQNANTRGADIVIHSLHKTLPALTQTALLHINGSLASRKGVREYLRMLQSSSPSYVLMSSIDSCIDMLENRRKELFDPYVKMLEKMRGRLRQLKRLELVETENFDRSKIVISVRHADMSSKRLYRILLNEYHLQMEMVAGTYILAMTSIGDTEDGMERLARALKEIDAQADERMRSGNCLEETPTIIGASLPRPEVVYNSSVMENMLDEAAISAVPGSKVRRLPWRDSVGYISTEYAYLYPPGSPLIVPGERVSQEAVDMLQWYHNLRFAIEGLKEDQYIEVWMHG</sequence>
<dbReference type="Pfam" id="PF01276">
    <property type="entry name" value="OKR_DC_1"/>
    <property type="match status" value="1"/>
</dbReference>
<dbReference type="InterPro" id="IPR015424">
    <property type="entry name" value="PyrdxlP-dep_Trfase"/>
</dbReference>
<dbReference type="Pfam" id="PF03711">
    <property type="entry name" value="OKR_DC_1_C"/>
    <property type="match status" value="1"/>
</dbReference>
<comment type="similarity">
    <text evidence="2">Belongs to the Orn/Lys/Arg decarboxylase class-I family.</text>
</comment>
<comment type="caution">
    <text evidence="8">The sequence shown here is derived from an EMBL/GenBank/DDBJ whole genome shotgun (WGS) entry which is preliminary data.</text>
</comment>
<dbReference type="InterPro" id="IPR036633">
    <property type="entry name" value="Prn/Lys/Arg_de-COase_C_sf"/>
</dbReference>
<evidence type="ECO:0000256" key="1">
    <source>
        <dbReference type="ARBA" id="ARBA00001933"/>
    </source>
</evidence>
<dbReference type="RefSeq" id="WP_004607645.1">
    <property type="nucleotide sequence ID" value="NZ_AP024846.1"/>
</dbReference>
<dbReference type="InterPro" id="IPR015421">
    <property type="entry name" value="PyrdxlP-dep_Trfase_major"/>
</dbReference>
<dbReference type="InterPro" id="IPR000310">
    <property type="entry name" value="Orn/Lys/Arg_deCO2ase_major_dom"/>
</dbReference>
<dbReference type="InterPro" id="IPR008286">
    <property type="entry name" value="Prn/Lys/Arg_de-COase_C"/>
</dbReference>
<dbReference type="AlphaFoldDB" id="A0A844FC53"/>
<feature type="domain" description="Orn/Lys/Arg decarboxylases family 1 pyridoxal-P attachment site" evidence="6">
    <location>
        <begin position="4"/>
        <end position="299"/>
    </location>
</feature>
<evidence type="ECO:0000259" key="7">
    <source>
        <dbReference type="Pfam" id="PF03711"/>
    </source>
</evidence>
<dbReference type="Gene3D" id="3.90.105.10">
    <property type="entry name" value="Molybdopterin biosynthesis moea protein, domain 2"/>
    <property type="match status" value="1"/>
</dbReference>
<gene>
    <name evidence="8" type="ORF">FYJ37_10925</name>
</gene>
<evidence type="ECO:0000313" key="8">
    <source>
        <dbReference type="EMBL" id="MSS40845.1"/>
    </source>
</evidence>
<dbReference type="GeneID" id="62695236"/>
<organism evidence="8 9">
    <name type="scientific">Clostridium scindens (strain JCM 10418 / VPI 12708)</name>
    <dbReference type="NCBI Taxonomy" id="29347"/>
    <lineage>
        <taxon>Bacteria</taxon>
        <taxon>Bacillati</taxon>
        <taxon>Bacillota</taxon>
        <taxon>Clostridia</taxon>
        <taxon>Lachnospirales</taxon>
        <taxon>Lachnospiraceae</taxon>
    </lineage>
</organism>
<evidence type="ECO:0000259" key="6">
    <source>
        <dbReference type="Pfam" id="PF01276"/>
    </source>
</evidence>
<evidence type="ECO:0000256" key="4">
    <source>
        <dbReference type="ARBA" id="ARBA00022898"/>
    </source>
</evidence>
<reference evidence="8 9" key="1">
    <citation type="submission" date="2019-08" db="EMBL/GenBank/DDBJ databases">
        <title>In-depth cultivation of the pig gut microbiome towards novel bacterial diversity and tailored functional studies.</title>
        <authorList>
            <person name="Wylensek D."/>
            <person name="Hitch T.C.A."/>
            <person name="Clavel T."/>
        </authorList>
    </citation>
    <scope>NUCLEOTIDE SEQUENCE [LARGE SCALE GENOMIC DNA]</scope>
    <source>
        <strain evidence="8 9">BL-389-WT-3D</strain>
    </source>
</reference>
<keyword evidence="8" id="KW-0808">Transferase</keyword>
<dbReference type="GO" id="GO:0016831">
    <property type="term" value="F:carboxy-lyase activity"/>
    <property type="evidence" value="ECO:0007669"/>
    <property type="project" value="UniProtKB-KW"/>
</dbReference>
<protein>
    <submittedName>
        <fullName evidence="8">Aminotransferase class V-fold PLP-dependent enzyme</fullName>
    </submittedName>
</protein>
<keyword evidence="3" id="KW-0210">Decarboxylase</keyword>
<dbReference type="GO" id="GO:0008483">
    <property type="term" value="F:transaminase activity"/>
    <property type="evidence" value="ECO:0007669"/>
    <property type="project" value="UniProtKB-KW"/>
</dbReference>
<evidence type="ECO:0000256" key="3">
    <source>
        <dbReference type="ARBA" id="ARBA00022793"/>
    </source>
</evidence>
<dbReference type="EMBL" id="VUMB01000021">
    <property type="protein sequence ID" value="MSS40845.1"/>
    <property type="molecule type" value="Genomic_DNA"/>
</dbReference>
<feature type="domain" description="Orn/Lys/Arg decarboxylase C-terminal" evidence="7">
    <location>
        <begin position="396"/>
        <end position="464"/>
    </location>
</feature>
<dbReference type="Proteomes" id="UP000462363">
    <property type="component" value="Unassembled WGS sequence"/>
</dbReference>
<keyword evidence="4" id="KW-0663">Pyridoxal phosphate</keyword>
<proteinExistence type="inferred from homology"/>
<dbReference type="Gene3D" id="3.40.640.10">
    <property type="entry name" value="Type I PLP-dependent aspartate aminotransferase-like (Major domain)"/>
    <property type="match status" value="1"/>
</dbReference>
<evidence type="ECO:0000313" key="9">
    <source>
        <dbReference type="Proteomes" id="UP000462363"/>
    </source>
</evidence>
<comment type="cofactor">
    <cofactor evidence="1">
        <name>pyridoxal 5'-phosphate</name>
        <dbReference type="ChEBI" id="CHEBI:597326"/>
    </cofactor>
</comment>
<dbReference type="PANTHER" id="PTHR43277">
    <property type="entry name" value="ARGININE DECARBOXYLASE"/>
    <property type="match status" value="1"/>
</dbReference>
<dbReference type="PANTHER" id="PTHR43277:SF3">
    <property type="entry name" value="DECARBOXYLASE, PUTATIVE-RELATED"/>
    <property type="match status" value="1"/>
</dbReference>
<dbReference type="SUPFAM" id="SSF53383">
    <property type="entry name" value="PLP-dependent transferases"/>
    <property type="match status" value="1"/>
</dbReference>
<keyword evidence="8" id="KW-0032">Aminotransferase</keyword>
<keyword evidence="5" id="KW-0456">Lyase</keyword>
<name>A0A844FC53_CLOSV</name>
<dbReference type="InterPro" id="IPR052357">
    <property type="entry name" value="Orn_Lys_Arg_decarboxylase-I"/>
</dbReference>
<accession>A0A844FC53</accession>
<evidence type="ECO:0000256" key="5">
    <source>
        <dbReference type="ARBA" id="ARBA00023239"/>
    </source>
</evidence>
<evidence type="ECO:0000256" key="2">
    <source>
        <dbReference type="ARBA" id="ARBA00010671"/>
    </source>
</evidence>